<dbReference type="GO" id="GO:0005544">
    <property type="term" value="F:calcium-dependent phospholipid binding"/>
    <property type="evidence" value="ECO:0007669"/>
    <property type="project" value="UniProtKB-KW"/>
</dbReference>
<evidence type="ECO:0000256" key="9">
    <source>
        <dbReference type="ARBA" id="ARBA00022869"/>
    </source>
</evidence>
<evidence type="ECO:0000256" key="12">
    <source>
        <dbReference type="ARBA" id="ARBA00032249"/>
    </source>
</evidence>
<dbReference type="Proteomes" id="UP000645828">
    <property type="component" value="Unassembled WGS sequence"/>
</dbReference>
<dbReference type="SUPFAM" id="SSF47874">
    <property type="entry name" value="Annexin"/>
    <property type="match status" value="1"/>
</dbReference>
<keyword evidence="4" id="KW-0964">Secreted</keyword>
<dbReference type="GO" id="GO:0005604">
    <property type="term" value="C:basement membrane"/>
    <property type="evidence" value="ECO:0007669"/>
    <property type="project" value="UniProtKB-SubCell"/>
</dbReference>
<dbReference type="InterPro" id="IPR001464">
    <property type="entry name" value="Annexin"/>
</dbReference>
<evidence type="ECO:0000313" key="15">
    <source>
        <dbReference type="Proteomes" id="UP000645828"/>
    </source>
</evidence>
<dbReference type="GO" id="GO:1905602">
    <property type="term" value="P:positive regulation of receptor-mediated endocytosis involved in cholesterol transport"/>
    <property type="evidence" value="ECO:0007669"/>
    <property type="project" value="TreeGrafter"/>
</dbReference>
<dbReference type="Gene3D" id="1.10.220.10">
    <property type="entry name" value="Annexin"/>
    <property type="match status" value="2"/>
</dbReference>
<evidence type="ECO:0000256" key="4">
    <source>
        <dbReference type="ARBA" id="ARBA00022525"/>
    </source>
</evidence>
<evidence type="ECO:0000256" key="3">
    <source>
        <dbReference type="ARBA" id="ARBA00013400"/>
    </source>
</evidence>
<gene>
    <name evidence="14" type="ORF">NYPRO_LOCUS10855</name>
</gene>
<dbReference type="GO" id="GO:0005737">
    <property type="term" value="C:cytoplasm"/>
    <property type="evidence" value="ECO:0007669"/>
    <property type="project" value="TreeGrafter"/>
</dbReference>
<protein>
    <recommendedName>
        <fullName evidence="3">Annexin A2</fullName>
    </recommendedName>
    <alternativeName>
        <fullName evidence="12">Annexin-2</fullName>
    </alternativeName>
</protein>
<keyword evidence="11" id="KW-0111">Calcium/phospholipid-binding</keyword>
<dbReference type="GO" id="GO:0004859">
    <property type="term" value="F:phospholipase inhibitor activity"/>
    <property type="evidence" value="ECO:0007669"/>
    <property type="project" value="InterPro"/>
</dbReference>
<organism evidence="14 15">
    <name type="scientific">Nyctereutes procyonoides</name>
    <name type="common">Raccoon dog</name>
    <name type="synonym">Canis procyonoides</name>
    <dbReference type="NCBI Taxonomy" id="34880"/>
    <lineage>
        <taxon>Eukaryota</taxon>
        <taxon>Metazoa</taxon>
        <taxon>Chordata</taxon>
        <taxon>Craniata</taxon>
        <taxon>Vertebrata</taxon>
        <taxon>Euteleostomi</taxon>
        <taxon>Mammalia</taxon>
        <taxon>Eutheria</taxon>
        <taxon>Laurasiatheria</taxon>
        <taxon>Carnivora</taxon>
        <taxon>Caniformia</taxon>
        <taxon>Canidae</taxon>
        <taxon>Nyctereutes</taxon>
    </lineage>
</organism>
<dbReference type="PANTHER" id="PTHR10502">
    <property type="entry name" value="ANNEXIN"/>
    <property type="match status" value="1"/>
</dbReference>
<evidence type="ECO:0000256" key="10">
    <source>
        <dbReference type="ARBA" id="ARBA00023216"/>
    </source>
</evidence>
<keyword evidence="15" id="KW-1185">Reference proteome</keyword>
<dbReference type="GO" id="GO:0001786">
    <property type="term" value="F:phosphatidylserine binding"/>
    <property type="evidence" value="ECO:0007669"/>
    <property type="project" value="TreeGrafter"/>
</dbReference>
<evidence type="ECO:0000256" key="1">
    <source>
        <dbReference type="ARBA" id="ARBA00004302"/>
    </source>
</evidence>
<dbReference type="GO" id="GO:0012506">
    <property type="term" value="C:vesicle membrane"/>
    <property type="evidence" value="ECO:0007669"/>
    <property type="project" value="TreeGrafter"/>
</dbReference>
<dbReference type="GO" id="GO:0005886">
    <property type="term" value="C:plasma membrane"/>
    <property type="evidence" value="ECO:0007669"/>
    <property type="project" value="TreeGrafter"/>
</dbReference>
<comment type="similarity">
    <text evidence="2">Belongs to the annexin family.</text>
</comment>
<accession>A0A811YS41</accession>
<comment type="function">
    <text evidence="13">Calcium-regulated membrane-binding protein whose affinity for calcium is greatly enhanced by anionic phospholipids. It binds two calcium ions with high affinity. May be involved in heat-stress response. Inhibits PCSK9-enhanced LDLR degradation, probably reduces PCSK9 protein levels via a translational mechanism but also competes with LDLR for binding with PCSK9. Binds to endosomes damaged by phagocytosis of particulate wear debris and participates in endosomal membrane stabilization, thereby limiting NLRP3 inflammasome activation. Required for endothelial cell surface plasmin generation and may support fibrinolytic surveillance and neoangiogenesis.</text>
</comment>
<keyword evidence="7" id="KW-0677">Repeat</keyword>
<proteinExistence type="inferred from homology"/>
<keyword evidence="9" id="KW-0084">Basement membrane</keyword>
<evidence type="ECO:0000256" key="2">
    <source>
        <dbReference type="ARBA" id="ARBA00007831"/>
    </source>
</evidence>
<comment type="subcellular location">
    <subcellularLocation>
        <location evidence="1">Secreted</location>
        <location evidence="1">Extracellular space</location>
        <location evidence="1">Extracellular matrix</location>
        <location evidence="1">Basement membrane</location>
    </subcellularLocation>
</comment>
<dbReference type="PRINTS" id="PR00196">
    <property type="entry name" value="ANNEXIN"/>
</dbReference>
<keyword evidence="10" id="KW-0041">Annexin</keyword>
<dbReference type="InterPro" id="IPR002389">
    <property type="entry name" value="ANX2"/>
</dbReference>
<evidence type="ECO:0000256" key="11">
    <source>
        <dbReference type="ARBA" id="ARBA00023302"/>
    </source>
</evidence>
<dbReference type="InterPro" id="IPR018502">
    <property type="entry name" value="Annexin_repeat"/>
</dbReference>
<dbReference type="GO" id="GO:0008092">
    <property type="term" value="F:cytoskeletal protein binding"/>
    <property type="evidence" value="ECO:0007669"/>
    <property type="project" value="InterPro"/>
</dbReference>
<keyword evidence="8" id="KW-0106">Calcium</keyword>
<comment type="caution">
    <text evidence="14">The sequence shown here is derived from an EMBL/GenBank/DDBJ whole genome shotgun (WGS) entry which is preliminary data.</text>
</comment>
<evidence type="ECO:0000256" key="6">
    <source>
        <dbReference type="ARBA" id="ARBA00022553"/>
    </source>
</evidence>
<dbReference type="FunFam" id="1.10.220.10:FF:000007">
    <property type="entry name" value="Annexin"/>
    <property type="match status" value="1"/>
</dbReference>
<dbReference type="InterPro" id="IPR037104">
    <property type="entry name" value="Annexin_sf"/>
</dbReference>
<dbReference type="PRINTS" id="PR00198">
    <property type="entry name" value="ANNEXINII"/>
</dbReference>
<sequence>MSTVHEILCKLSLEDHHSRLLSAYGSVKVYTAFDAECDTLNIEMAIKSKSVDEVSIVNILANHSNEQRQDIAFTYQKRATKELEPALKSAWSGHLETVSLGLLKTLVGTDENSLTEIICSATKRELQKIKLIYKTGKSAEDGIVFDYELIGQDAWDLYDAWVKRKGTDVPNRCKSDNPYDTLERIKKEVKETWKVTCNKALIRTTVSQIEVDMLKIRFKFKREGVYQKALLVPLWWS</sequence>
<evidence type="ECO:0000313" key="14">
    <source>
        <dbReference type="EMBL" id="CAD7678057.1"/>
    </source>
</evidence>
<dbReference type="Pfam" id="PF00191">
    <property type="entry name" value="Annexin"/>
    <property type="match status" value="1"/>
</dbReference>
<dbReference type="GO" id="GO:0005634">
    <property type="term" value="C:nucleus"/>
    <property type="evidence" value="ECO:0007669"/>
    <property type="project" value="TreeGrafter"/>
</dbReference>
<evidence type="ECO:0000256" key="13">
    <source>
        <dbReference type="ARBA" id="ARBA00093399"/>
    </source>
</evidence>
<dbReference type="AlphaFoldDB" id="A0A811YS41"/>
<dbReference type="SMART" id="SM00335">
    <property type="entry name" value="ANX"/>
    <property type="match status" value="2"/>
</dbReference>
<name>A0A811YS41_NYCPR</name>
<evidence type="ECO:0000256" key="7">
    <source>
        <dbReference type="ARBA" id="ARBA00022737"/>
    </source>
</evidence>
<keyword evidence="6" id="KW-0597">Phosphoprotein</keyword>
<dbReference type="PROSITE" id="PS51897">
    <property type="entry name" value="ANNEXIN_2"/>
    <property type="match status" value="1"/>
</dbReference>
<dbReference type="EMBL" id="CAJHUB010000680">
    <property type="protein sequence ID" value="CAD7678057.1"/>
    <property type="molecule type" value="Genomic_DNA"/>
</dbReference>
<keyword evidence="5" id="KW-0272">Extracellular matrix</keyword>
<reference evidence="14" key="1">
    <citation type="submission" date="2020-12" db="EMBL/GenBank/DDBJ databases">
        <authorList>
            <consortium name="Molecular Ecology Group"/>
        </authorList>
    </citation>
    <scope>NUCLEOTIDE SEQUENCE</scope>
    <source>
        <strain evidence="14">TBG_1078</strain>
    </source>
</reference>
<evidence type="ECO:0000256" key="5">
    <source>
        <dbReference type="ARBA" id="ARBA00022530"/>
    </source>
</evidence>
<dbReference type="PANTHER" id="PTHR10502:SF18">
    <property type="entry name" value="ANNEXIN A2-RELATED"/>
    <property type="match status" value="1"/>
</dbReference>
<dbReference type="GO" id="GO:0005509">
    <property type="term" value="F:calcium ion binding"/>
    <property type="evidence" value="ECO:0007669"/>
    <property type="project" value="InterPro"/>
</dbReference>
<evidence type="ECO:0000256" key="8">
    <source>
        <dbReference type="ARBA" id="ARBA00022837"/>
    </source>
</evidence>